<dbReference type="EMBL" id="CABFJX010000374">
    <property type="protein sequence ID" value="VTT74583.1"/>
    <property type="molecule type" value="Genomic_DNA"/>
</dbReference>
<dbReference type="AlphaFoldDB" id="A0A9Q9RTG9"/>
<evidence type="ECO:0000256" key="1">
    <source>
        <dbReference type="SAM" id="MobiDB-lite"/>
    </source>
</evidence>
<feature type="region of interest" description="Disordered" evidence="1">
    <location>
        <begin position="131"/>
        <end position="333"/>
    </location>
</feature>
<feature type="compositionally biased region" description="Basic and acidic residues" evidence="1">
    <location>
        <begin position="223"/>
        <end position="233"/>
    </location>
</feature>
<feature type="compositionally biased region" description="Basic and acidic residues" evidence="1">
    <location>
        <begin position="252"/>
        <end position="262"/>
    </location>
</feature>
<accession>A0A9Q9RTG9</accession>
<gene>
    <name evidence="2" type="ORF">C2S_1768</name>
</gene>
<feature type="compositionally biased region" description="Polar residues" evidence="1">
    <location>
        <begin position="263"/>
        <end position="282"/>
    </location>
</feature>
<reference evidence="2" key="1">
    <citation type="submission" date="2019-05" db="EMBL/GenBank/DDBJ databases">
        <authorList>
            <person name="Piombo E."/>
        </authorList>
    </citation>
    <scope>NUCLEOTIDE SEQUENCE</scope>
    <source>
        <strain evidence="2">C2S</strain>
    </source>
</reference>
<evidence type="ECO:0000313" key="2">
    <source>
        <dbReference type="EMBL" id="VTT74583.1"/>
    </source>
</evidence>
<feature type="compositionally biased region" description="Polar residues" evidence="1">
    <location>
        <begin position="291"/>
        <end position="333"/>
    </location>
</feature>
<comment type="caution">
    <text evidence="2">The sequence shown here is derived from an EMBL/GenBank/DDBJ whole genome shotgun (WGS) entry which is preliminary data.</text>
</comment>
<name>A0A9Q9RTG9_FUSFU</name>
<organism evidence="2 3">
    <name type="scientific">Fusarium fujikuroi</name>
    <name type="common">Bakanae and foot rot disease fungus</name>
    <name type="synonym">Gibberella fujikuroi</name>
    <dbReference type="NCBI Taxonomy" id="5127"/>
    <lineage>
        <taxon>Eukaryota</taxon>
        <taxon>Fungi</taxon>
        <taxon>Dikarya</taxon>
        <taxon>Ascomycota</taxon>
        <taxon>Pezizomycotina</taxon>
        <taxon>Sordariomycetes</taxon>
        <taxon>Hypocreomycetidae</taxon>
        <taxon>Hypocreales</taxon>
        <taxon>Nectriaceae</taxon>
        <taxon>Fusarium</taxon>
        <taxon>Fusarium fujikuroi species complex</taxon>
    </lineage>
</organism>
<evidence type="ECO:0000313" key="3">
    <source>
        <dbReference type="Proteomes" id="UP000760494"/>
    </source>
</evidence>
<sequence>MEQSRIFGTGDPPQAGGVNPLDTMARRAYFKARLTYLGVWDESKWDEIAVLAEDVASIELCQDGYRSVPRAFFDYSIDNMVWEKYVSDFKLDRYEDCWPWSIYPSIRDSRGGASPCYKEWRILNGLSIDEPDLATPTREVNPTMPTEYKSLRSSSSATACKQRPSERAGIMQASSPGPSKHLSKRAAEKQPASSHLGCDPGLALVKSPAPRPDSSGQASSSRQRVEKSRDVTRTQEPVFLTEGQAPNFSPLQRDRVPTRGREQQSPSDLQRQLASTPVSGKPSTPMPKATTPETRPSFTAYGTKTTLQATTQRPTRGHQQASVSKQPTNNPESNVADIAMVAEDAQMPIQDHYITLKDYTPISRLPSLELREKIWKSLHMLPHSPQGPIIGFFEVALPPWTDCHDLIFGSRGSLVTKLQTGLYNRDLQVSWAVDNGRAAALVVGPHPEYNHDAGNRNLWKELRNLWLKVLEWVFHVYQGSPFRLVDFLEDFQILEIEVNLPVDWEILGPLMVAWEKLIADPAQSSAIAAERKANLIAWTSRVSAMLNRPETPLFLHSWVHECRENRDEMEERVGVARYLWSQQDHVAAFVFQRQVMDDIRAYEGPQMESHDRVV</sequence>
<protein>
    <submittedName>
        <fullName evidence="2">Uncharacterized protein</fullName>
    </submittedName>
</protein>
<proteinExistence type="predicted"/>
<dbReference type="Proteomes" id="UP000760494">
    <property type="component" value="Unassembled WGS sequence"/>
</dbReference>